<evidence type="ECO:0000313" key="2">
    <source>
        <dbReference type="EMBL" id="JAD36626.1"/>
    </source>
</evidence>
<protein>
    <submittedName>
        <fullName evidence="2">Uncharacterized protein</fullName>
    </submittedName>
</protein>
<sequence>MLSSPIKLSFQWSLPFKLPHMGFIFQSMFPCLYFIFFLGD</sequence>
<evidence type="ECO:0000256" key="1">
    <source>
        <dbReference type="SAM" id="Phobius"/>
    </source>
</evidence>
<name>A0A0A8ZCW8_ARUDO</name>
<dbReference type="EMBL" id="GBRH01261269">
    <property type="protein sequence ID" value="JAD36626.1"/>
    <property type="molecule type" value="Transcribed_RNA"/>
</dbReference>
<accession>A0A0A8ZCW8</accession>
<keyword evidence="1" id="KW-1133">Transmembrane helix</keyword>
<keyword evidence="1" id="KW-0812">Transmembrane</keyword>
<proteinExistence type="predicted"/>
<organism evidence="2">
    <name type="scientific">Arundo donax</name>
    <name type="common">Giant reed</name>
    <name type="synonym">Donax arundinaceus</name>
    <dbReference type="NCBI Taxonomy" id="35708"/>
    <lineage>
        <taxon>Eukaryota</taxon>
        <taxon>Viridiplantae</taxon>
        <taxon>Streptophyta</taxon>
        <taxon>Embryophyta</taxon>
        <taxon>Tracheophyta</taxon>
        <taxon>Spermatophyta</taxon>
        <taxon>Magnoliopsida</taxon>
        <taxon>Liliopsida</taxon>
        <taxon>Poales</taxon>
        <taxon>Poaceae</taxon>
        <taxon>PACMAD clade</taxon>
        <taxon>Arundinoideae</taxon>
        <taxon>Arundineae</taxon>
        <taxon>Arundo</taxon>
    </lineage>
</organism>
<keyword evidence="1" id="KW-0472">Membrane</keyword>
<feature type="transmembrane region" description="Helical" evidence="1">
    <location>
        <begin position="20"/>
        <end position="39"/>
    </location>
</feature>
<dbReference type="AlphaFoldDB" id="A0A0A8ZCW8"/>
<reference evidence="2" key="1">
    <citation type="submission" date="2014-09" db="EMBL/GenBank/DDBJ databases">
        <authorList>
            <person name="Magalhaes I.L.F."/>
            <person name="Oliveira U."/>
            <person name="Santos F.R."/>
            <person name="Vidigal T.H.D.A."/>
            <person name="Brescovit A.D."/>
            <person name="Santos A.J."/>
        </authorList>
    </citation>
    <scope>NUCLEOTIDE SEQUENCE</scope>
    <source>
        <tissue evidence="2">Shoot tissue taken approximately 20 cm above the soil surface</tissue>
    </source>
</reference>
<reference evidence="2" key="2">
    <citation type="journal article" date="2015" name="Data Brief">
        <title>Shoot transcriptome of the giant reed, Arundo donax.</title>
        <authorList>
            <person name="Barrero R.A."/>
            <person name="Guerrero F.D."/>
            <person name="Moolhuijzen P."/>
            <person name="Goolsby J.A."/>
            <person name="Tidwell J."/>
            <person name="Bellgard S.E."/>
            <person name="Bellgard M.I."/>
        </authorList>
    </citation>
    <scope>NUCLEOTIDE SEQUENCE</scope>
    <source>
        <tissue evidence="2">Shoot tissue taken approximately 20 cm above the soil surface</tissue>
    </source>
</reference>